<keyword evidence="1" id="KW-0472">Membrane</keyword>
<dbReference type="Proteomes" id="UP000215914">
    <property type="component" value="Chromosome 5"/>
</dbReference>
<sequence length="72" mass="8142">MYVFFPLKSLFFFILSFPPLKLLQDAGCVKDDGIERRLVMEVNYMLTIVLIVVSAWVACDSLVTTIASLQPN</sequence>
<evidence type="ECO:0000256" key="2">
    <source>
        <dbReference type="SAM" id="SignalP"/>
    </source>
</evidence>
<name>A0A251UN12_HELAN</name>
<reference evidence="4" key="1">
    <citation type="journal article" date="2017" name="Nature">
        <title>The sunflower genome provides insights into oil metabolism, flowering and Asterid evolution.</title>
        <authorList>
            <person name="Badouin H."/>
            <person name="Gouzy J."/>
            <person name="Grassa C.J."/>
            <person name="Murat F."/>
            <person name="Staton S.E."/>
            <person name="Cottret L."/>
            <person name="Lelandais-Briere C."/>
            <person name="Owens G.L."/>
            <person name="Carrere S."/>
            <person name="Mayjonade B."/>
            <person name="Legrand L."/>
            <person name="Gill N."/>
            <person name="Kane N.C."/>
            <person name="Bowers J.E."/>
            <person name="Hubner S."/>
            <person name="Bellec A."/>
            <person name="Berard A."/>
            <person name="Berges H."/>
            <person name="Blanchet N."/>
            <person name="Boniface M.C."/>
            <person name="Brunel D."/>
            <person name="Catrice O."/>
            <person name="Chaidir N."/>
            <person name="Claudel C."/>
            <person name="Donnadieu C."/>
            <person name="Faraut T."/>
            <person name="Fievet G."/>
            <person name="Helmstetter N."/>
            <person name="King M."/>
            <person name="Knapp S.J."/>
            <person name="Lai Z."/>
            <person name="Le Paslier M.C."/>
            <person name="Lippi Y."/>
            <person name="Lorenzon L."/>
            <person name="Mandel J.R."/>
            <person name="Marage G."/>
            <person name="Marchand G."/>
            <person name="Marquand E."/>
            <person name="Bret-Mestries E."/>
            <person name="Morien E."/>
            <person name="Nambeesan S."/>
            <person name="Nguyen T."/>
            <person name="Pegot-Espagnet P."/>
            <person name="Pouilly N."/>
            <person name="Raftis F."/>
            <person name="Sallet E."/>
            <person name="Schiex T."/>
            <person name="Thomas J."/>
            <person name="Vandecasteele C."/>
            <person name="Vares D."/>
            <person name="Vear F."/>
            <person name="Vautrin S."/>
            <person name="Crespi M."/>
            <person name="Mangin B."/>
            <person name="Burke J.M."/>
            <person name="Salse J."/>
            <person name="Munos S."/>
            <person name="Vincourt P."/>
            <person name="Rieseberg L.H."/>
            <person name="Langlade N.B."/>
        </authorList>
    </citation>
    <scope>NUCLEOTIDE SEQUENCE [LARGE SCALE GENOMIC DNA]</scope>
    <source>
        <strain evidence="4">cv. SF193</strain>
    </source>
</reference>
<accession>A0A251UN12</accession>
<dbReference type="InParanoid" id="A0A251UN12"/>
<keyword evidence="1" id="KW-1133">Transmembrane helix</keyword>
<dbReference type="EMBL" id="CM007894">
    <property type="protein sequence ID" value="OTG23711.1"/>
    <property type="molecule type" value="Genomic_DNA"/>
</dbReference>
<evidence type="ECO:0000256" key="1">
    <source>
        <dbReference type="SAM" id="Phobius"/>
    </source>
</evidence>
<feature type="signal peptide" evidence="2">
    <location>
        <begin position="1"/>
        <end position="23"/>
    </location>
</feature>
<evidence type="ECO:0008006" key="5">
    <source>
        <dbReference type="Google" id="ProtNLM"/>
    </source>
</evidence>
<organism evidence="3 4">
    <name type="scientific">Helianthus annuus</name>
    <name type="common">Common sunflower</name>
    <dbReference type="NCBI Taxonomy" id="4232"/>
    <lineage>
        <taxon>Eukaryota</taxon>
        <taxon>Viridiplantae</taxon>
        <taxon>Streptophyta</taxon>
        <taxon>Embryophyta</taxon>
        <taxon>Tracheophyta</taxon>
        <taxon>Spermatophyta</taxon>
        <taxon>Magnoliopsida</taxon>
        <taxon>eudicotyledons</taxon>
        <taxon>Gunneridae</taxon>
        <taxon>Pentapetalae</taxon>
        <taxon>asterids</taxon>
        <taxon>campanulids</taxon>
        <taxon>Asterales</taxon>
        <taxon>Asteraceae</taxon>
        <taxon>Asteroideae</taxon>
        <taxon>Heliantheae alliance</taxon>
        <taxon>Heliantheae</taxon>
        <taxon>Helianthus</taxon>
    </lineage>
</organism>
<keyword evidence="2" id="KW-0732">Signal</keyword>
<evidence type="ECO:0000313" key="3">
    <source>
        <dbReference type="EMBL" id="OTG23711.1"/>
    </source>
</evidence>
<keyword evidence="4" id="KW-1185">Reference proteome</keyword>
<keyword evidence="1" id="KW-0812">Transmembrane</keyword>
<protein>
    <recommendedName>
        <fullName evidence="5">Transmembrane protein</fullName>
    </recommendedName>
</protein>
<evidence type="ECO:0000313" key="4">
    <source>
        <dbReference type="Proteomes" id="UP000215914"/>
    </source>
</evidence>
<proteinExistence type="predicted"/>
<gene>
    <name evidence="3" type="ORF">HannXRQ_Chr05g0128731</name>
</gene>
<dbReference type="AlphaFoldDB" id="A0A251UN12"/>
<feature type="chain" id="PRO_5012648524" description="Transmembrane protein" evidence="2">
    <location>
        <begin position="24"/>
        <end position="72"/>
    </location>
</feature>
<feature type="transmembrane region" description="Helical" evidence="1">
    <location>
        <begin position="44"/>
        <end position="69"/>
    </location>
</feature>